<dbReference type="EMBL" id="JACCBU010000001">
    <property type="protein sequence ID" value="NYE71257.1"/>
    <property type="molecule type" value="Genomic_DNA"/>
</dbReference>
<dbReference type="AlphaFoldDB" id="A0A7Y9I6N1"/>
<gene>
    <name evidence="2" type="ORF">BKA15_002586</name>
</gene>
<name>A0A7Y9I6N1_9ACTN</name>
<keyword evidence="3" id="KW-1185">Reference proteome</keyword>
<sequence>MNGSWWRRDRLALVTGLLVILAVVAVALGAGRPATAWPDDWRIEQYREVTFRVPADWGYGYEPGPDWCGHRGQQPGQQRQPYVMLGGPVVRLSIGCRPIPDSLITDHVAVDSADPRSWPEPDPRPDGLYRIQAGFWEAIRTVESLRLRAVSRDVRLAQRIVDSAVRADDTAPCDPDHPVVADPGYRPKPAADLETADRITLCQYEPDGGSGWGGVRAAGALTGADATKLIAGIAAAPVWDGPSCPAGEERDGPDVTVLLTVHSAAGPRELIMRLGSCENIGPVVTGGFDDGRTVRTATAETCRAVLTLPLRLDFGGQSVYERCRN</sequence>
<dbReference type="Proteomes" id="UP000569914">
    <property type="component" value="Unassembled WGS sequence"/>
</dbReference>
<comment type="caution">
    <text evidence="2">The sequence shown here is derived from an EMBL/GenBank/DDBJ whole genome shotgun (WGS) entry which is preliminary data.</text>
</comment>
<accession>A0A7Y9I6N1</accession>
<evidence type="ECO:0000313" key="3">
    <source>
        <dbReference type="Proteomes" id="UP000569914"/>
    </source>
</evidence>
<proteinExistence type="predicted"/>
<organism evidence="2 3">
    <name type="scientific">Microlunatus parietis</name>
    <dbReference type="NCBI Taxonomy" id="682979"/>
    <lineage>
        <taxon>Bacteria</taxon>
        <taxon>Bacillati</taxon>
        <taxon>Actinomycetota</taxon>
        <taxon>Actinomycetes</taxon>
        <taxon>Propionibacteriales</taxon>
        <taxon>Propionibacteriaceae</taxon>
        <taxon>Microlunatus</taxon>
    </lineage>
</organism>
<evidence type="ECO:0000313" key="2">
    <source>
        <dbReference type="EMBL" id="NYE71257.1"/>
    </source>
</evidence>
<protein>
    <submittedName>
        <fullName evidence="2">Uncharacterized protein</fullName>
    </submittedName>
</protein>
<dbReference type="RefSeq" id="WP_179751278.1">
    <property type="nucleotide sequence ID" value="NZ_JACCBU010000001.1"/>
</dbReference>
<feature type="region of interest" description="Disordered" evidence="1">
    <location>
        <begin position="168"/>
        <end position="187"/>
    </location>
</feature>
<evidence type="ECO:0000256" key="1">
    <source>
        <dbReference type="SAM" id="MobiDB-lite"/>
    </source>
</evidence>
<reference evidence="2 3" key="1">
    <citation type="submission" date="2020-07" db="EMBL/GenBank/DDBJ databases">
        <title>Sequencing the genomes of 1000 actinobacteria strains.</title>
        <authorList>
            <person name="Klenk H.-P."/>
        </authorList>
    </citation>
    <scope>NUCLEOTIDE SEQUENCE [LARGE SCALE GENOMIC DNA]</scope>
    <source>
        <strain evidence="2 3">DSM 22083</strain>
    </source>
</reference>
<feature type="compositionally biased region" description="Basic and acidic residues" evidence="1">
    <location>
        <begin position="168"/>
        <end position="179"/>
    </location>
</feature>